<evidence type="ECO:0000259" key="2">
    <source>
        <dbReference type="SMART" id="SM00382"/>
    </source>
</evidence>
<dbReference type="Gene3D" id="3.40.50.300">
    <property type="entry name" value="P-loop containing nucleotide triphosphate hydrolases"/>
    <property type="match status" value="1"/>
</dbReference>
<dbReference type="SUPFAM" id="SSF52540">
    <property type="entry name" value="P-loop containing nucleoside triphosphate hydrolases"/>
    <property type="match status" value="1"/>
</dbReference>
<dbReference type="Proteomes" id="UP000604046">
    <property type="component" value="Unassembled WGS sequence"/>
</dbReference>
<dbReference type="GO" id="GO:0004519">
    <property type="term" value="F:endonuclease activity"/>
    <property type="evidence" value="ECO:0007669"/>
    <property type="project" value="InterPro"/>
</dbReference>
<dbReference type="SMART" id="SM00382">
    <property type="entry name" value="AAA"/>
    <property type="match status" value="1"/>
</dbReference>
<dbReference type="GO" id="GO:0008270">
    <property type="term" value="F:zinc ion binding"/>
    <property type="evidence" value="ECO:0007669"/>
    <property type="project" value="InterPro"/>
</dbReference>
<dbReference type="Pfam" id="PF13604">
    <property type="entry name" value="AAA_30"/>
    <property type="match status" value="1"/>
</dbReference>
<comment type="caution">
    <text evidence="3">The sequence shown here is derived from an EMBL/GenBank/DDBJ whole genome shotgun (WGS) entry which is preliminary data.</text>
</comment>
<evidence type="ECO:0000313" key="3">
    <source>
        <dbReference type="EMBL" id="CAE7240346.1"/>
    </source>
</evidence>
<sequence>MRQKEQAKKAQEEKEAQEKAAQERKAQEEKEAQERKAQEEKKKAKEKKAQEEKEAQERKAQEEKEAQERKAQEEKEAQERKAQEEKEAQEKEDERRDTVQLLLGLLAAPSGGRPPLRGFGVVGAFEGNDFHTICGKGWETKGVSPQEIRAFCVWRAPMFFVSCNGRLLDAYQPMEKEARAVAFTAWEGHAFFYKNARSVYQCDDADRLCPKSRAERRESAVPEFSEWREWDGQLRPGHFWTADLRAARGQLMAQGHSPKVAMRSLCEWSRLRLRAGDEGDCVICELPEEHGALRAWMERLGLKYRGQRLAAAATEALMHLLKAQRELPQQREQILQAQGGLCNLCGAPVALGTCEFDHVVPVHQAFRGQIQEFQALCLECHRLKTSLENMQATTLESRVSRRVYEAYVQSPRLPPLVCALQKWFPLPVFCPLDSLQEASEGHLADLTYVRLRRDGRMALLNRLPYVGEGWYAKPAAAYMLEAGITTWGDFVWSLDATAHVEQRCLAWALEKMERAWDEEHMAKLAVNALIGLWARNVDITFVDAAGDHVFVSQLFSNASHRPAWDFVMAAEYCAVARIRQHLAEVPPRYLKFLKTDCLGFQDLPKKFWPAVERLALLKHPDGTPVYRVSEVEQLRGHHTDPEIQAWMPAAASWEWVEDPVAHCLQGKSLLLQGLPGTGKTHLARRIVQRLREAGDVVQLVSKTHSSAQNLGMGAQTADHWVRRTVRNGRCRLDWLCVEEVTQLDAGLWADVACVAMDKSARFLLMGDFRQLRAVMDSFAGARVERRLKDSDLLRDLAAGYYHELSENQRSDERIFRFIGWLRVGEPEEVPLAEAIRVARREFPRRPGEHPDVCLVISHAHRVQINERENRRLAPPDAVLIARLPGLVGAGGKVPRGVFVTVAEVGAEKVTLDGGQQFSHAELLRQTRLCHAITDASCQGLTLRGHVWLCDAGTQHFNLRHLYVGASRATSSELLAVL</sequence>
<dbReference type="EMBL" id="CAJNDS010000910">
    <property type="protein sequence ID" value="CAE7240346.1"/>
    <property type="molecule type" value="Genomic_DNA"/>
</dbReference>
<evidence type="ECO:0000256" key="1">
    <source>
        <dbReference type="SAM" id="MobiDB-lite"/>
    </source>
</evidence>
<dbReference type="InterPro" id="IPR003615">
    <property type="entry name" value="HNH_nuc"/>
</dbReference>
<protein>
    <recommendedName>
        <fullName evidence="2">AAA+ ATPase domain-containing protein</fullName>
    </recommendedName>
</protein>
<dbReference type="AlphaFoldDB" id="A0A812L7W6"/>
<keyword evidence="4" id="KW-1185">Reference proteome</keyword>
<evidence type="ECO:0000313" key="4">
    <source>
        <dbReference type="Proteomes" id="UP000604046"/>
    </source>
</evidence>
<accession>A0A812L7W6</accession>
<dbReference type="GO" id="GO:0003676">
    <property type="term" value="F:nucleic acid binding"/>
    <property type="evidence" value="ECO:0007669"/>
    <property type="project" value="InterPro"/>
</dbReference>
<proteinExistence type="predicted"/>
<dbReference type="InterPro" id="IPR003593">
    <property type="entry name" value="AAA+_ATPase"/>
</dbReference>
<feature type="domain" description="AAA+ ATPase" evidence="2">
    <location>
        <begin position="665"/>
        <end position="885"/>
    </location>
</feature>
<gene>
    <name evidence="3" type="ORF">SNAT2548_LOCUS10751</name>
</gene>
<name>A0A812L7W6_9DINO</name>
<dbReference type="Pfam" id="PF01844">
    <property type="entry name" value="HNH"/>
    <property type="match status" value="1"/>
</dbReference>
<feature type="region of interest" description="Disordered" evidence="1">
    <location>
        <begin position="1"/>
        <end position="95"/>
    </location>
</feature>
<reference evidence="3" key="1">
    <citation type="submission" date="2021-02" db="EMBL/GenBank/DDBJ databases">
        <authorList>
            <person name="Dougan E. K."/>
            <person name="Rhodes N."/>
            <person name="Thang M."/>
            <person name="Chan C."/>
        </authorList>
    </citation>
    <scope>NUCLEOTIDE SEQUENCE</scope>
</reference>
<dbReference type="OrthoDB" id="407807at2759"/>
<dbReference type="InterPro" id="IPR027417">
    <property type="entry name" value="P-loop_NTPase"/>
</dbReference>
<organism evidence="3 4">
    <name type="scientific">Symbiodinium natans</name>
    <dbReference type="NCBI Taxonomy" id="878477"/>
    <lineage>
        <taxon>Eukaryota</taxon>
        <taxon>Sar</taxon>
        <taxon>Alveolata</taxon>
        <taxon>Dinophyceae</taxon>
        <taxon>Suessiales</taxon>
        <taxon>Symbiodiniaceae</taxon>
        <taxon>Symbiodinium</taxon>
    </lineage>
</organism>
<dbReference type="InterPro" id="IPR002711">
    <property type="entry name" value="HNH"/>
</dbReference>
<dbReference type="Gene3D" id="1.10.30.50">
    <property type="match status" value="1"/>
</dbReference>
<dbReference type="CDD" id="cd00085">
    <property type="entry name" value="HNHc"/>
    <property type="match status" value="1"/>
</dbReference>